<evidence type="ECO:0000256" key="2">
    <source>
        <dbReference type="ARBA" id="ARBA00022692"/>
    </source>
</evidence>
<sequence length="412" mass="45578">MLRSVPFLLLLLSGVEALVPTPVRTAVPQGTVPHAAAETPSPTPTSLATIERREFSISIPPVSIPPVSIPSLSLDLPVNTCTPTIAPDKNGWVPPSECNALYLYYPSFGAAIAFSVLFGAVMVVHFVQATIYKAGFVWVILMGATWECIGFVARSAGTRDQQSSGLATTAQLFILLSPLWVNAFDYMVLARMIHFYIPSRTIGIFKPAILAKIFIVLDFIAFIIQLVGGGMAGPGQTPEAAMRGIHIYMGGIGIQEFFIILFLILAIQFHRQMLHLEHTGRLQDSKRTWRPLLYSLYISLFFITMRIVYRLIEFSSGHTDSNPIPHHEWYMYVFDAVPMLFAIGTWNVVHPGKIIRGPDAKMPSSGISKIFCCACCTCCSRRKSSDLQKIPSSDPVGDEMLPFRHRAPSPYR</sequence>
<gene>
    <name evidence="8" type="ORF">H103_00372</name>
</gene>
<feature type="transmembrane region" description="Helical" evidence="6">
    <location>
        <begin position="329"/>
        <end position="349"/>
    </location>
</feature>
<keyword evidence="7" id="KW-0732">Signal</keyword>
<comment type="subcellular location">
    <subcellularLocation>
        <location evidence="1">Membrane</location>
        <topology evidence="1">Multi-pass membrane protein</topology>
    </subcellularLocation>
</comment>
<dbReference type="GO" id="GO:0016020">
    <property type="term" value="C:membrane"/>
    <property type="evidence" value="ECO:0007669"/>
    <property type="project" value="UniProtKB-SubCell"/>
</dbReference>
<organism evidence="8">
    <name type="scientific">Trichophyton rubrum CBS 288.86</name>
    <dbReference type="NCBI Taxonomy" id="1215330"/>
    <lineage>
        <taxon>Eukaryota</taxon>
        <taxon>Fungi</taxon>
        <taxon>Dikarya</taxon>
        <taxon>Ascomycota</taxon>
        <taxon>Pezizomycotina</taxon>
        <taxon>Eurotiomycetes</taxon>
        <taxon>Eurotiomycetidae</taxon>
        <taxon>Onygenales</taxon>
        <taxon>Arthrodermataceae</taxon>
        <taxon>Trichophyton</taxon>
    </lineage>
</organism>
<feature type="signal peptide" evidence="7">
    <location>
        <begin position="1"/>
        <end position="17"/>
    </location>
</feature>
<feature type="transmembrane region" description="Helical" evidence="6">
    <location>
        <begin position="173"/>
        <end position="197"/>
    </location>
</feature>
<dbReference type="PANTHER" id="PTHR31465:SF15">
    <property type="entry name" value="LIPID TRANSPORTER ATNI-RELATED"/>
    <property type="match status" value="1"/>
</dbReference>
<feature type="region of interest" description="Disordered" evidence="5">
    <location>
        <begin position="386"/>
        <end position="412"/>
    </location>
</feature>
<dbReference type="HOGENOM" id="CLU_033465_3_0_1"/>
<keyword evidence="2 6" id="KW-0812">Transmembrane</keyword>
<evidence type="ECO:0000256" key="6">
    <source>
        <dbReference type="SAM" id="Phobius"/>
    </source>
</evidence>
<evidence type="ECO:0008006" key="9">
    <source>
        <dbReference type="Google" id="ProtNLM"/>
    </source>
</evidence>
<dbReference type="InterPro" id="IPR007568">
    <property type="entry name" value="RTA1"/>
</dbReference>
<feature type="transmembrane region" description="Helical" evidence="6">
    <location>
        <begin position="291"/>
        <end position="309"/>
    </location>
</feature>
<protein>
    <recommendedName>
        <fullName evidence="9">RTA1 domain-containing protein</fullName>
    </recommendedName>
</protein>
<dbReference type="Proteomes" id="UP000023758">
    <property type="component" value="Unassembled WGS sequence"/>
</dbReference>
<feature type="compositionally biased region" description="Basic residues" evidence="5">
    <location>
        <begin position="403"/>
        <end position="412"/>
    </location>
</feature>
<accession>A0A022WG38</accession>
<keyword evidence="3 6" id="KW-1133">Transmembrane helix</keyword>
<evidence type="ECO:0000313" key="8">
    <source>
        <dbReference type="EMBL" id="EZF57342.1"/>
    </source>
</evidence>
<feature type="transmembrane region" description="Helical" evidence="6">
    <location>
        <begin position="209"/>
        <end position="227"/>
    </location>
</feature>
<feature type="chain" id="PRO_5001508323" description="RTA1 domain-containing protein" evidence="7">
    <location>
        <begin position="18"/>
        <end position="412"/>
    </location>
</feature>
<reference evidence="8" key="1">
    <citation type="submission" date="2014-02" db="EMBL/GenBank/DDBJ databases">
        <title>The Genome Sequence of Trichophyton rubrum (morphotype fischeri) CBS 288.86.</title>
        <authorList>
            <consortium name="The Broad Institute Genomics Platform"/>
            <person name="Cuomo C.A."/>
            <person name="White T.C."/>
            <person name="Graser Y."/>
            <person name="Martinez-Rossi N."/>
            <person name="Heitman J."/>
            <person name="Young S.K."/>
            <person name="Zeng Q."/>
            <person name="Gargeya S."/>
            <person name="Abouelleil A."/>
            <person name="Alvarado L."/>
            <person name="Chapman S.B."/>
            <person name="Gainer-Dewar J."/>
            <person name="Goldberg J."/>
            <person name="Griggs A."/>
            <person name="Gujja S."/>
            <person name="Hansen M."/>
            <person name="Howarth C."/>
            <person name="Imamovic A."/>
            <person name="Larimer J."/>
            <person name="Martinez D."/>
            <person name="Murphy C."/>
            <person name="Pearson M.D."/>
            <person name="Persinoti G."/>
            <person name="Poon T."/>
            <person name="Priest M."/>
            <person name="Roberts A.D."/>
            <person name="Saif S."/>
            <person name="Shea T.D."/>
            <person name="Sykes S.N."/>
            <person name="Wortman J."/>
            <person name="Nusbaum C."/>
            <person name="Birren B."/>
        </authorList>
    </citation>
    <scope>NUCLEOTIDE SEQUENCE [LARGE SCALE GENOMIC DNA]</scope>
    <source>
        <strain evidence="8">CBS 288.86</strain>
    </source>
</reference>
<dbReference type="EMBL" id="KK207690">
    <property type="protein sequence ID" value="EZF57342.1"/>
    <property type="molecule type" value="Genomic_DNA"/>
</dbReference>
<evidence type="ECO:0000256" key="7">
    <source>
        <dbReference type="SAM" id="SignalP"/>
    </source>
</evidence>
<feature type="transmembrane region" description="Helical" evidence="6">
    <location>
        <begin position="134"/>
        <end position="153"/>
    </location>
</feature>
<evidence type="ECO:0000256" key="4">
    <source>
        <dbReference type="ARBA" id="ARBA00023136"/>
    </source>
</evidence>
<evidence type="ECO:0000256" key="3">
    <source>
        <dbReference type="ARBA" id="ARBA00022989"/>
    </source>
</evidence>
<dbReference type="AlphaFoldDB" id="A0A022WG38"/>
<dbReference type="OrthoDB" id="5384040at2759"/>
<proteinExistence type="predicted"/>
<dbReference type="Pfam" id="PF04479">
    <property type="entry name" value="RTA1"/>
    <property type="match status" value="1"/>
</dbReference>
<feature type="transmembrane region" description="Helical" evidence="6">
    <location>
        <begin position="247"/>
        <end position="270"/>
    </location>
</feature>
<name>A0A022WG38_TRIRU</name>
<dbReference type="PANTHER" id="PTHR31465">
    <property type="entry name" value="PROTEIN RTA1-RELATED"/>
    <property type="match status" value="1"/>
</dbReference>
<feature type="transmembrane region" description="Helical" evidence="6">
    <location>
        <begin position="102"/>
        <end position="127"/>
    </location>
</feature>
<evidence type="ECO:0000256" key="1">
    <source>
        <dbReference type="ARBA" id="ARBA00004141"/>
    </source>
</evidence>
<keyword evidence="4 6" id="KW-0472">Membrane</keyword>
<evidence type="ECO:0000256" key="5">
    <source>
        <dbReference type="SAM" id="MobiDB-lite"/>
    </source>
</evidence>